<dbReference type="InterPro" id="IPR035965">
    <property type="entry name" value="PAS-like_dom_sf"/>
</dbReference>
<dbReference type="InterPro" id="IPR000700">
    <property type="entry name" value="PAS-assoc_C"/>
</dbReference>
<feature type="domain" description="HAMP" evidence="18">
    <location>
        <begin position="214"/>
        <end position="266"/>
    </location>
</feature>
<dbReference type="NCBIfam" id="NF033092">
    <property type="entry name" value="HK_WalK"/>
    <property type="match status" value="1"/>
</dbReference>
<dbReference type="InterPro" id="IPR003661">
    <property type="entry name" value="HisK_dim/P_dom"/>
</dbReference>
<dbReference type="PRINTS" id="PR00344">
    <property type="entry name" value="BCTRLSENSOR"/>
</dbReference>
<dbReference type="PROSITE" id="PS50112">
    <property type="entry name" value="PAS"/>
    <property type="match status" value="1"/>
</dbReference>
<keyword evidence="9 19" id="KW-0418">Kinase</keyword>
<protein>
    <recommendedName>
        <fullName evidence="3">histidine kinase</fullName>
        <ecNumber evidence="3">2.7.13.3</ecNumber>
    </recommendedName>
</protein>
<evidence type="ECO:0000259" key="18">
    <source>
        <dbReference type="PROSITE" id="PS50885"/>
    </source>
</evidence>
<dbReference type="CDD" id="cd00082">
    <property type="entry name" value="HisKA"/>
    <property type="match status" value="1"/>
</dbReference>
<sequence length="617" mass="69617">MSKVGFFQSVRLKLIIVYILLILLGLQVIGAYFVDRLEAQLENNFTESVESRLDALAFNIQQAFEEDRTEEDPSLESDVQSILNSFNEGYVRNEIRQLQVIEEGSNVVIAAYASGDATPQANVGKKTTNPDVLSAFLLQDQSSPETRVDSETGQRLWVGTRTITNDVDETVAAIYFEADMSPVYEELQDINTIFANGTVISIIVTAILGIIVAGTITKPLIEMRRQAQIMATGDFSQKVNVHGNDEIGQLGHTFNDLNDKLKISQATTEGERRKLSSVLSHMSDGVIATDRLGIITLMNAPASHLIGQRFEQVQGKPLIDVLGLEDQVSSAKEMEDLDSVIVDMSTNDQHLLLKANFSVVQDEHYEMNGFITVISDVTEQQRADQERREFVSNVSHELRTPLTTMRSYLEALNDGAWRDEEIAPRFLDVTQNETDRMIRLVNDLLQLTKMDHKESSFYKEKVEFVSFLEQIIERFEMNKREDIQFSKQLPSDNVYVWLDKDKVTQVLDNVISNATKYSPEGGTIHFAVKRVRQKLQVSIKDEGLGMPAHTVEKIFDRFYRVDKARSREIGGTGLGLAIAREIIEAHHGEIWAESQEGKGTTVFFTLPLMRQKRRGNK</sequence>
<comment type="catalytic activity">
    <reaction evidence="1">
        <text>ATP + protein L-histidine = ADP + protein N-phospho-L-histidine.</text>
        <dbReference type="EC" id="2.7.13.3"/>
    </reaction>
</comment>
<dbReference type="PANTHER" id="PTHR45453">
    <property type="entry name" value="PHOSPHATE REGULON SENSOR PROTEIN PHOR"/>
    <property type="match status" value="1"/>
</dbReference>
<proteinExistence type="predicted"/>
<dbReference type="PROSITE" id="PS50885">
    <property type="entry name" value="HAMP"/>
    <property type="match status" value="1"/>
</dbReference>
<dbReference type="EC" id="2.7.13.3" evidence="3"/>
<dbReference type="SUPFAM" id="SSF55785">
    <property type="entry name" value="PYP-like sensor domain (PAS domain)"/>
    <property type="match status" value="1"/>
</dbReference>
<evidence type="ECO:0000256" key="12">
    <source>
        <dbReference type="ARBA" id="ARBA00023012"/>
    </source>
</evidence>
<keyword evidence="8" id="KW-0547">Nucleotide-binding</keyword>
<dbReference type="CDD" id="cd00130">
    <property type="entry name" value="PAS"/>
    <property type="match status" value="1"/>
</dbReference>
<keyword evidence="12" id="KW-0902">Two-component regulatory system</keyword>
<dbReference type="EMBL" id="FNOS01000009">
    <property type="protein sequence ID" value="SDY31594.1"/>
    <property type="molecule type" value="Genomic_DNA"/>
</dbReference>
<evidence type="ECO:0000256" key="4">
    <source>
        <dbReference type="ARBA" id="ARBA00022475"/>
    </source>
</evidence>
<dbReference type="InterPro" id="IPR003660">
    <property type="entry name" value="HAMP_dom"/>
</dbReference>
<evidence type="ECO:0000256" key="10">
    <source>
        <dbReference type="ARBA" id="ARBA00022840"/>
    </source>
</evidence>
<dbReference type="Pfam" id="PF00512">
    <property type="entry name" value="HisKA"/>
    <property type="match status" value="1"/>
</dbReference>
<dbReference type="InterPro" id="IPR057640">
    <property type="entry name" value="Cache_WalK"/>
</dbReference>
<dbReference type="RefSeq" id="WP_008590363.1">
    <property type="nucleotide sequence ID" value="NZ_FNOS01000009.1"/>
</dbReference>
<keyword evidence="10" id="KW-0067">ATP-binding</keyword>
<feature type="transmembrane region" description="Helical" evidence="14">
    <location>
        <begin position="193"/>
        <end position="216"/>
    </location>
</feature>
<evidence type="ECO:0000256" key="8">
    <source>
        <dbReference type="ARBA" id="ARBA00022741"/>
    </source>
</evidence>
<evidence type="ECO:0000313" key="19">
    <source>
        <dbReference type="EMBL" id="SDY31594.1"/>
    </source>
</evidence>
<dbReference type="Pfam" id="PF00989">
    <property type="entry name" value="PAS"/>
    <property type="match status" value="1"/>
</dbReference>
<dbReference type="Proteomes" id="UP000198647">
    <property type="component" value="Unassembled WGS sequence"/>
</dbReference>
<keyword evidence="4" id="KW-1003">Cell membrane</keyword>
<keyword evidence="13 14" id="KW-0472">Membrane</keyword>
<dbReference type="InterPro" id="IPR013767">
    <property type="entry name" value="PAS_fold"/>
</dbReference>
<dbReference type="SUPFAM" id="SSF55874">
    <property type="entry name" value="ATPase domain of HSP90 chaperone/DNA topoisomerase II/histidine kinase"/>
    <property type="match status" value="1"/>
</dbReference>
<evidence type="ECO:0000313" key="20">
    <source>
        <dbReference type="Proteomes" id="UP000198647"/>
    </source>
</evidence>
<keyword evidence="7 14" id="KW-0812">Transmembrane</keyword>
<dbReference type="InterPro" id="IPR005467">
    <property type="entry name" value="His_kinase_dom"/>
</dbReference>
<dbReference type="PROSITE" id="PS50109">
    <property type="entry name" value="HIS_KIN"/>
    <property type="match status" value="1"/>
</dbReference>
<dbReference type="InterPro" id="IPR036097">
    <property type="entry name" value="HisK_dim/P_sf"/>
</dbReference>
<comment type="subcellular location">
    <subcellularLocation>
        <location evidence="2">Cell membrane</location>
        <topology evidence="2">Multi-pass membrane protein</topology>
    </subcellularLocation>
</comment>
<dbReference type="PANTHER" id="PTHR45453:SF1">
    <property type="entry name" value="PHOSPHATE REGULON SENSOR PROTEIN PHOR"/>
    <property type="match status" value="1"/>
</dbReference>
<dbReference type="Pfam" id="PF00672">
    <property type="entry name" value="HAMP"/>
    <property type="match status" value="1"/>
</dbReference>
<dbReference type="InterPro" id="IPR004358">
    <property type="entry name" value="Sig_transdc_His_kin-like_C"/>
</dbReference>
<dbReference type="SMART" id="SM00304">
    <property type="entry name" value="HAMP"/>
    <property type="match status" value="1"/>
</dbReference>
<evidence type="ECO:0000256" key="6">
    <source>
        <dbReference type="ARBA" id="ARBA00022679"/>
    </source>
</evidence>
<dbReference type="GO" id="GO:0016301">
    <property type="term" value="F:kinase activity"/>
    <property type="evidence" value="ECO:0007669"/>
    <property type="project" value="UniProtKB-KW"/>
</dbReference>
<keyword evidence="20" id="KW-1185">Reference proteome</keyword>
<comment type="caution">
    <text evidence="19">The sequence shown here is derived from an EMBL/GenBank/DDBJ whole genome shotgun (WGS) entry which is preliminary data.</text>
</comment>
<keyword evidence="5" id="KW-0597">Phosphoprotein</keyword>
<dbReference type="InterPro" id="IPR003594">
    <property type="entry name" value="HATPase_dom"/>
</dbReference>
<organism evidence="19 20">
    <name type="scientific">Salimicrobium album</name>
    <dbReference type="NCBI Taxonomy" id="50717"/>
    <lineage>
        <taxon>Bacteria</taxon>
        <taxon>Bacillati</taxon>
        <taxon>Bacillota</taxon>
        <taxon>Bacilli</taxon>
        <taxon>Bacillales</taxon>
        <taxon>Bacillaceae</taxon>
        <taxon>Salimicrobium</taxon>
    </lineage>
</organism>
<evidence type="ECO:0000256" key="14">
    <source>
        <dbReference type="SAM" id="Phobius"/>
    </source>
</evidence>
<evidence type="ECO:0000259" key="17">
    <source>
        <dbReference type="PROSITE" id="PS50113"/>
    </source>
</evidence>
<reference evidence="19 20" key="1">
    <citation type="submission" date="2016-10" db="EMBL/GenBank/DDBJ databases">
        <authorList>
            <person name="Varghese N."/>
            <person name="Submissions S."/>
        </authorList>
    </citation>
    <scope>NUCLEOTIDE SEQUENCE [LARGE SCALE GENOMIC DNA]</scope>
    <source>
        <strain evidence="19 20">DSM 20748</strain>
    </source>
</reference>
<dbReference type="InterPro" id="IPR049814">
    <property type="entry name" value="Resp_reg_WalK"/>
</dbReference>
<dbReference type="InterPro" id="IPR050351">
    <property type="entry name" value="BphY/WalK/GraS-like"/>
</dbReference>
<feature type="domain" description="PAS" evidence="16">
    <location>
        <begin position="271"/>
        <end position="327"/>
    </location>
</feature>
<evidence type="ECO:0000259" key="15">
    <source>
        <dbReference type="PROSITE" id="PS50109"/>
    </source>
</evidence>
<dbReference type="Pfam" id="PF02518">
    <property type="entry name" value="HATPase_c"/>
    <property type="match status" value="1"/>
</dbReference>
<dbReference type="PROSITE" id="PS50113">
    <property type="entry name" value="PAC"/>
    <property type="match status" value="1"/>
</dbReference>
<gene>
    <name evidence="19" type="ORF">SAMN04488081_2618</name>
</gene>
<accession>A0A1H3IXG6</accession>
<evidence type="ECO:0000256" key="13">
    <source>
        <dbReference type="ARBA" id="ARBA00023136"/>
    </source>
</evidence>
<dbReference type="SMART" id="SM00091">
    <property type="entry name" value="PAS"/>
    <property type="match status" value="1"/>
</dbReference>
<keyword evidence="11 14" id="KW-1133">Transmembrane helix</keyword>
<dbReference type="Gene3D" id="1.10.8.500">
    <property type="entry name" value="HAMP domain in histidine kinase"/>
    <property type="match status" value="1"/>
</dbReference>
<dbReference type="CDD" id="cd00075">
    <property type="entry name" value="HATPase"/>
    <property type="match status" value="1"/>
</dbReference>
<evidence type="ECO:0000256" key="2">
    <source>
        <dbReference type="ARBA" id="ARBA00004651"/>
    </source>
</evidence>
<keyword evidence="6" id="KW-0808">Transferase</keyword>
<dbReference type="Gene3D" id="3.30.450.20">
    <property type="entry name" value="PAS domain"/>
    <property type="match status" value="2"/>
</dbReference>
<evidence type="ECO:0000256" key="7">
    <source>
        <dbReference type="ARBA" id="ARBA00022692"/>
    </source>
</evidence>
<dbReference type="SMART" id="SM00387">
    <property type="entry name" value="HATPase_c"/>
    <property type="match status" value="1"/>
</dbReference>
<dbReference type="SUPFAM" id="SSF158472">
    <property type="entry name" value="HAMP domain-like"/>
    <property type="match status" value="1"/>
</dbReference>
<dbReference type="InterPro" id="IPR036890">
    <property type="entry name" value="HATPase_C_sf"/>
</dbReference>
<evidence type="ECO:0000256" key="5">
    <source>
        <dbReference type="ARBA" id="ARBA00022553"/>
    </source>
</evidence>
<dbReference type="Gene3D" id="1.10.287.130">
    <property type="match status" value="1"/>
</dbReference>
<dbReference type="Pfam" id="PF23846">
    <property type="entry name" value="Cache_WalK"/>
    <property type="match status" value="1"/>
</dbReference>
<dbReference type="InterPro" id="IPR000014">
    <property type="entry name" value="PAS"/>
</dbReference>
<feature type="domain" description="PAC" evidence="17">
    <location>
        <begin position="335"/>
        <end position="389"/>
    </location>
</feature>
<dbReference type="Gene3D" id="3.30.565.10">
    <property type="entry name" value="Histidine kinase-like ATPase, C-terminal domain"/>
    <property type="match status" value="1"/>
</dbReference>
<dbReference type="SMART" id="SM00388">
    <property type="entry name" value="HisKA"/>
    <property type="match status" value="1"/>
</dbReference>
<feature type="transmembrane region" description="Helical" evidence="14">
    <location>
        <begin position="12"/>
        <end position="34"/>
    </location>
</feature>
<dbReference type="SUPFAM" id="SSF47384">
    <property type="entry name" value="Homodimeric domain of signal transducing histidine kinase"/>
    <property type="match status" value="1"/>
</dbReference>
<evidence type="ECO:0000256" key="11">
    <source>
        <dbReference type="ARBA" id="ARBA00022989"/>
    </source>
</evidence>
<dbReference type="CDD" id="cd06225">
    <property type="entry name" value="HAMP"/>
    <property type="match status" value="1"/>
</dbReference>
<dbReference type="NCBIfam" id="TIGR00229">
    <property type="entry name" value="sensory_box"/>
    <property type="match status" value="1"/>
</dbReference>
<evidence type="ECO:0000256" key="3">
    <source>
        <dbReference type="ARBA" id="ARBA00012438"/>
    </source>
</evidence>
<evidence type="ECO:0000259" key="16">
    <source>
        <dbReference type="PROSITE" id="PS50112"/>
    </source>
</evidence>
<name>A0A1H3IXG6_9BACI</name>
<evidence type="ECO:0000256" key="9">
    <source>
        <dbReference type="ARBA" id="ARBA00022777"/>
    </source>
</evidence>
<evidence type="ECO:0000256" key="1">
    <source>
        <dbReference type="ARBA" id="ARBA00000085"/>
    </source>
</evidence>
<feature type="domain" description="Histidine kinase" evidence="15">
    <location>
        <begin position="393"/>
        <end position="610"/>
    </location>
</feature>